<dbReference type="EMBL" id="JAIXMP010000052">
    <property type="protein sequence ID" value="KAI9245362.1"/>
    <property type="molecule type" value="Genomic_DNA"/>
</dbReference>
<dbReference type="AlphaFoldDB" id="A0AAD5K0C3"/>
<keyword evidence="2" id="KW-1185">Reference proteome</keyword>
<dbReference type="PANTHER" id="PTHR36124:SF1">
    <property type="entry name" value="ER-BOUND OXYGENASE MPAB_MPAB'_RUBBER OXYGENASE CATALYTIC DOMAIN-CONTAINING PROTEIN"/>
    <property type="match status" value="1"/>
</dbReference>
<proteinExistence type="predicted"/>
<evidence type="ECO:0000313" key="1">
    <source>
        <dbReference type="EMBL" id="KAI9245362.1"/>
    </source>
</evidence>
<dbReference type="Proteomes" id="UP001209540">
    <property type="component" value="Unassembled WGS sequence"/>
</dbReference>
<gene>
    <name evidence="1" type="ORF">BDA99DRAFT_447889</name>
</gene>
<name>A0AAD5K0C3_9FUNG</name>
<dbReference type="PANTHER" id="PTHR36124">
    <property type="match status" value="1"/>
</dbReference>
<dbReference type="InterPro" id="IPR046366">
    <property type="entry name" value="MPAB"/>
</dbReference>
<evidence type="ECO:0000313" key="2">
    <source>
        <dbReference type="Proteomes" id="UP001209540"/>
    </source>
</evidence>
<accession>A0AAD5K0C3</accession>
<sequence>MGFINSNLLSLINKHVAHPLFPIVKNYLQKCSSLTKDNQRNIVSAVAVITICYLATVRSQRYRYINELRRKYPDPTLPLKDSKIAAEVFDTTIRKEFPALHYVGFQIALYRSVTIPSISRLLVATGEAHGNPQKREEDSYLLLHEMLNVYPHIQYVRQRNPNLTKKEIETQESRRTHAIGRMNEIHSRYRILHGDFLYQLVLFVHEPIYWINKYGYRKLDQLEINNYSSAHSKYFPTTYKISEATIENTASHFPTWLRPIVRMAFSCMVKPLDCASFGLPQASWWFKAIFDSYLYMHGYYVRFLKFPRQESYLGTPIHPNKNNRYMPQYESDHPAYPNGYTIAGLGPIKIRTSLCPMPNVRVGSCPVAHF</sequence>
<comment type="caution">
    <text evidence="1">The sequence shown here is derived from an EMBL/GenBank/DDBJ whole genome shotgun (WGS) entry which is preliminary data.</text>
</comment>
<reference evidence="1" key="1">
    <citation type="journal article" date="2022" name="IScience">
        <title>Evolution of zygomycete secretomes and the origins of terrestrial fungal ecologies.</title>
        <authorList>
            <person name="Chang Y."/>
            <person name="Wang Y."/>
            <person name="Mondo S."/>
            <person name="Ahrendt S."/>
            <person name="Andreopoulos W."/>
            <person name="Barry K."/>
            <person name="Beard J."/>
            <person name="Benny G.L."/>
            <person name="Blankenship S."/>
            <person name="Bonito G."/>
            <person name="Cuomo C."/>
            <person name="Desiro A."/>
            <person name="Gervers K.A."/>
            <person name="Hundley H."/>
            <person name="Kuo A."/>
            <person name="LaButti K."/>
            <person name="Lang B.F."/>
            <person name="Lipzen A."/>
            <person name="O'Donnell K."/>
            <person name="Pangilinan J."/>
            <person name="Reynolds N."/>
            <person name="Sandor L."/>
            <person name="Smith M.E."/>
            <person name="Tsang A."/>
            <person name="Grigoriev I.V."/>
            <person name="Stajich J.E."/>
            <person name="Spatafora J.W."/>
        </authorList>
    </citation>
    <scope>NUCLEOTIDE SEQUENCE</scope>
    <source>
        <strain evidence="1">RSA 2281</strain>
    </source>
</reference>
<reference evidence="1" key="2">
    <citation type="submission" date="2023-02" db="EMBL/GenBank/DDBJ databases">
        <authorList>
            <consortium name="DOE Joint Genome Institute"/>
            <person name="Mondo S.J."/>
            <person name="Chang Y."/>
            <person name="Wang Y."/>
            <person name="Ahrendt S."/>
            <person name="Andreopoulos W."/>
            <person name="Barry K."/>
            <person name="Beard J."/>
            <person name="Benny G.L."/>
            <person name="Blankenship S."/>
            <person name="Bonito G."/>
            <person name="Cuomo C."/>
            <person name="Desiro A."/>
            <person name="Gervers K.A."/>
            <person name="Hundley H."/>
            <person name="Kuo A."/>
            <person name="LaButti K."/>
            <person name="Lang B.F."/>
            <person name="Lipzen A."/>
            <person name="O'Donnell K."/>
            <person name="Pangilinan J."/>
            <person name="Reynolds N."/>
            <person name="Sandor L."/>
            <person name="Smith M.W."/>
            <person name="Tsang A."/>
            <person name="Grigoriev I.V."/>
            <person name="Stajich J.E."/>
            <person name="Spatafora J.W."/>
        </authorList>
    </citation>
    <scope>NUCLEOTIDE SEQUENCE</scope>
    <source>
        <strain evidence="1">RSA 2281</strain>
    </source>
</reference>
<organism evidence="1 2">
    <name type="scientific">Phascolomyces articulosus</name>
    <dbReference type="NCBI Taxonomy" id="60185"/>
    <lineage>
        <taxon>Eukaryota</taxon>
        <taxon>Fungi</taxon>
        <taxon>Fungi incertae sedis</taxon>
        <taxon>Mucoromycota</taxon>
        <taxon>Mucoromycotina</taxon>
        <taxon>Mucoromycetes</taxon>
        <taxon>Mucorales</taxon>
        <taxon>Lichtheimiaceae</taxon>
        <taxon>Phascolomyces</taxon>
    </lineage>
</organism>
<dbReference type="GO" id="GO:0016491">
    <property type="term" value="F:oxidoreductase activity"/>
    <property type="evidence" value="ECO:0007669"/>
    <property type="project" value="InterPro"/>
</dbReference>
<protein>
    <submittedName>
        <fullName evidence="1">Uncharacterized protein</fullName>
    </submittedName>
</protein>